<reference evidence="2" key="2">
    <citation type="submission" date="2016-02" db="EMBL/GenBank/DDBJ databases">
        <title>Draft genome sequence of five rapidly growing Mycobacterium species.</title>
        <authorList>
            <person name="Katahira K."/>
            <person name="Gotou Y."/>
            <person name="Iida K."/>
            <person name="Ogura Y."/>
            <person name="Hayashi T."/>
        </authorList>
    </citation>
    <scope>NUCLEOTIDE SEQUENCE [LARGE SCALE GENOMIC DNA]</scope>
    <source>
        <strain evidence="2">JCM15654</strain>
    </source>
</reference>
<accession>A0A100W6D9</accession>
<evidence type="ECO:0000313" key="2">
    <source>
        <dbReference type="Proteomes" id="UP000069620"/>
    </source>
</evidence>
<gene>
    <name evidence="1" type="ORF">RMCB_6563</name>
</gene>
<keyword evidence="2" id="KW-1185">Reference proteome</keyword>
<dbReference type="Proteomes" id="UP000069620">
    <property type="component" value="Unassembled WGS sequence"/>
</dbReference>
<name>A0A100W6D9_9MYCO</name>
<sequence>MIEVLPDLPDGVFGIRVSGHVSGDDLRQFRPTMDDLSKNGEIRIVEVIAPDYAGFGPGGLVEDLKLGLGMLAHHHSEFKRIAVVSDKDWVAHAVHAFAWMIPGELKVFGLDELDAAKKWAAGRM</sequence>
<dbReference type="Pfam" id="PF11964">
    <property type="entry name" value="SpoIIAA-like"/>
    <property type="match status" value="1"/>
</dbReference>
<dbReference type="SUPFAM" id="SSF52091">
    <property type="entry name" value="SpoIIaa-like"/>
    <property type="match status" value="1"/>
</dbReference>
<dbReference type="InterPro" id="IPR038396">
    <property type="entry name" value="SpoIIAA-like_sf"/>
</dbReference>
<dbReference type="RefSeq" id="WP_062832058.1">
    <property type="nucleotide sequence ID" value="NZ_BCSX01000056.1"/>
</dbReference>
<dbReference type="EMBL" id="BCSX01000056">
    <property type="protein sequence ID" value="GAS92467.1"/>
    <property type="molecule type" value="Genomic_DNA"/>
</dbReference>
<dbReference type="STRING" id="146020.RMCB_6563"/>
<dbReference type="Gene3D" id="3.40.50.10600">
    <property type="entry name" value="SpoIIaa-like domains"/>
    <property type="match status" value="1"/>
</dbReference>
<comment type="caution">
    <text evidence="1">The sequence shown here is derived from an EMBL/GenBank/DDBJ whole genome shotgun (WGS) entry which is preliminary data.</text>
</comment>
<evidence type="ECO:0008006" key="3">
    <source>
        <dbReference type="Google" id="ProtNLM"/>
    </source>
</evidence>
<proteinExistence type="predicted"/>
<protein>
    <recommendedName>
        <fullName evidence="3">STAS/SEC14 domain-containing protein</fullName>
    </recommendedName>
</protein>
<dbReference type="InterPro" id="IPR021866">
    <property type="entry name" value="SpoIIAA-like"/>
</dbReference>
<organism evidence="1 2">
    <name type="scientific">Mycolicibacterium brisbanense</name>
    <dbReference type="NCBI Taxonomy" id="146020"/>
    <lineage>
        <taxon>Bacteria</taxon>
        <taxon>Bacillati</taxon>
        <taxon>Actinomycetota</taxon>
        <taxon>Actinomycetes</taxon>
        <taxon>Mycobacteriales</taxon>
        <taxon>Mycobacteriaceae</taxon>
        <taxon>Mycolicibacterium</taxon>
    </lineage>
</organism>
<reference evidence="2" key="1">
    <citation type="journal article" date="2016" name="Genome Announc.">
        <title>Draft Genome Sequences of Five Rapidly Growing Mycobacterium Species, M. thermoresistibile, M. fortuitum subsp. acetamidolyticum, M. canariasense, M. brisbanense, and M. novocastrense.</title>
        <authorList>
            <person name="Katahira K."/>
            <person name="Ogura Y."/>
            <person name="Gotoh Y."/>
            <person name="Hayashi T."/>
        </authorList>
    </citation>
    <scope>NUCLEOTIDE SEQUENCE [LARGE SCALE GENOMIC DNA]</scope>
    <source>
        <strain evidence="2">JCM15654</strain>
    </source>
</reference>
<evidence type="ECO:0000313" key="1">
    <source>
        <dbReference type="EMBL" id="GAS92467.1"/>
    </source>
</evidence>
<dbReference type="InterPro" id="IPR036513">
    <property type="entry name" value="STAS_dom_sf"/>
</dbReference>
<dbReference type="OrthoDB" id="4729899at2"/>
<dbReference type="AlphaFoldDB" id="A0A100W6D9"/>